<feature type="region of interest" description="Disordered" evidence="1">
    <location>
        <begin position="1"/>
        <end position="39"/>
    </location>
</feature>
<evidence type="ECO:0000313" key="3">
    <source>
        <dbReference type="Proteomes" id="UP000037122"/>
    </source>
</evidence>
<dbReference type="AlphaFoldDB" id="A0A0L0P0T6"/>
<dbReference type="EMBL" id="LGST01000023">
    <property type="protein sequence ID" value="KND99570.1"/>
    <property type="molecule type" value="Genomic_DNA"/>
</dbReference>
<dbReference type="Proteomes" id="UP000037122">
    <property type="component" value="Unassembled WGS sequence"/>
</dbReference>
<evidence type="ECO:0000313" key="2">
    <source>
        <dbReference type="EMBL" id="KND99570.1"/>
    </source>
</evidence>
<feature type="compositionally biased region" description="Basic residues" evidence="1">
    <location>
        <begin position="20"/>
        <end position="37"/>
    </location>
</feature>
<evidence type="ECO:0000256" key="1">
    <source>
        <dbReference type="SAM" id="MobiDB-lite"/>
    </source>
</evidence>
<protein>
    <submittedName>
        <fullName evidence="2">Uncharacterized protein</fullName>
    </submittedName>
</protein>
<sequence length="108" mass="12741">MSEGFSQSGRPLFQRDALWKKKPSPAKKKKKKKKKGRTSCLTWRPRRNHWLWRQARWFLGAVLGWPSTQLGRSRCQHFLATHILTNIMRSIWLGQKGAVPEYEFFGTN</sequence>
<organism evidence="2 3">
    <name type="scientific">Candidozyma auris</name>
    <name type="common">Yeast</name>
    <name type="synonym">Candida auris</name>
    <dbReference type="NCBI Taxonomy" id="498019"/>
    <lineage>
        <taxon>Eukaryota</taxon>
        <taxon>Fungi</taxon>
        <taxon>Dikarya</taxon>
        <taxon>Ascomycota</taxon>
        <taxon>Saccharomycotina</taxon>
        <taxon>Pichiomycetes</taxon>
        <taxon>Metschnikowiaceae</taxon>
        <taxon>Candidozyma</taxon>
    </lineage>
</organism>
<gene>
    <name evidence="2" type="ORF">QG37_03724</name>
</gene>
<dbReference type="VEuPathDB" id="FungiDB:QG37_03724"/>
<proteinExistence type="predicted"/>
<accession>A0A0L0P0T6</accession>
<comment type="caution">
    <text evidence="2">The sequence shown here is derived from an EMBL/GenBank/DDBJ whole genome shotgun (WGS) entry which is preliminary data.</text>
</comment>
<name>A0A0L0P0T6_CANAR</name>
<reference evidence="3" key="1">
    <citation type="journal article" date="2015" name="BMC Genomics">
        <title>Draft genome of a commonly misdiagnosed multidrug resistant pathogen Candida auris.</title>
        <authorList>
            <person name="Chatterjee S."/>
            <person name="Alampalli S.V."/>
            <person name="Nageshan R.K."/>
            <person name="Chettiar S.T."/>
            <person name="Joshi S."/>
            <person name="Tatu U.S."/>
        </authorList>
    </citation>
    <scope>NUCLEOTIDE SEQUENCE [LARGE SCALE GENOMIC DNA]</scope>
    <source>
        <strain evidence="3">6684</strain>
    </source>
</reference>